<dbReference type="HAMAP" id="MF_00034">
    <property type="entry name" value="RuvC"/>
    <property type="match status" value="1"/>
</dbReference>
<dbReference type="InterPro" id="IPR002176">
    <property type="entry name" value="X-over_junc_endoDNase_RuvC"/>
</dbReference>
<reference evidence="14" key="1">
    <citation type="journal article" date="2015" name="Genome">
        <title>Whole Genome Sequence of the Non-Microcystin-Producing Microcystis aeruginosa Strain NIES-44.</title>
        <authorList>
            <person name="Okano K."/>
            <person name="Miyata N."/>
            <person name="Ozaki Y."/>
        </authorList>
    </citation>
    <scope>NUCLEOTIDE SEQUENCE [LARGE SCALE GENOMIC DNA]</scope>
    <source>
        <strain evidence="14">NIES-44</strain>
    </source>
</reference>
<dbReference type="PROSITE" id="PS01321">
    <property type="entry name" value="RUVC"/>
    <property type="match status" value="1"/>
</dbReference>
<comment type="catalytic activity">
    <reaction evidence="12">
        <text>Endonucleolytic cleavage at a junction such as a reciprocal single-stranded crossover between two homologous DNA duplexes (Holliday junction).</text>
        <dbReference type="EC" id="3.1.21.10"/>
    </reaction>
</comment>
<evidence type="ECO:0000256" key="11">
    <source>
        <dbReference type="ARBA" id="ARBA00023204"/>
    </source>
</evidence>
<dbReference type="PRINTS" id="PR00696">
    <property type="entry name" value="RSOLVASERUVC"/>
</dbReference>
<feature type="binding site" evidence="12">
    <location>
        <position position="8"/>
    </location>
    <ligand>
        <name>Mg(2+)</name>
        <dbReference type="ChEBI" id="CHEBI:18420"/>
        <label>1</label>
    </ligand>
</feature>
<evidence type="ECO:0000256" key="7">
    <source>
        <dbReference type="ARBA" id="ARBA00022801"/>
    </source>
</evidence>
<evidence type="ECO:0000256" key="9">
    <source>
        <dbReference type="ARBA" id="ARBA00023125"/>
    </source>
</evidence>
<keyword evidence="7 12" id="KW-0378">Hydrolase</keyword>
<dbReference type="PANTHER" id="PTHR30194:SF3">
    <property type="entry name" value="CROSSOVER JUNCTION ENDODEOXYRIBONUCLEASE RUVC"/>
    <property type="match status" value="1"/>
</dbReference>
<evidence type="ECO:0000256" key="6">
    <source>
        <dbReference type="ARBA" id="ARBA00022763"/>
    </source>
</evidence>
<evidence type="ECO:0000256" key="2">
    <source>
        <dbReference type="ARBA" id="ARBA00022490"/>
    </source>
</evidence>
<keyword evidence="2 12" id="KW-0963">Cytoplasm</keyword>
<dbReference type="RefSeq" id="WP_045359683.1">
    <property type="nucleotide sequence ID" value="NZ_BBPA01000047.1"/>
</dbReference>
<dbReference type="SUPFAM" id="SSF53098">
    <property type="entry name" value="Ribonuclease H-like"/>
    <property type="match status" value="1"/>
</dbReference>
<feature type="binding site" evidence="12">
    <location>
        <position position="69"/>
    </location>
    <ligand>
        <name>Mg(2+)</name>
        <dbReference type="ChEBI" id="CHEBI:18420"/>
        <label>2</label>
    </ligand>
</feature>
<organism evidence="13 14">
    <name type="scientific">Microcystis aeruginosa NIES-44</name>
    <dbReference type="NCBI Taxonomy" id="449439"/>
    <lineage>
        <taxon>Bacteria</taxon>
        <taxon>Bacillati</taxon>
        <taxon>Cyanobacteriota</taxon>
        <taxon>Cyanophyceae</taxon>
        <taxon>Oscillatoriophycideae</taxon>
        <taxon>Chroococcales</taxon>
        <taxon>Microcystaceae</taxon>
        <taxon>Microcystis</taxon>
    </lineage>
</organism>
<dbReference type="GO" id="GO:0005737">
    <property type="term" value="C:cytoplasm"/>
    <property type="evidence" value="ECO:0007669"/>
    <property type="project" value="UniProtKB-SubCell"/>
</dbReference>
<dbReference type="GO" id="GO:0006281">
    <property type="term" value="P:DNA repair"/>
    <property type="evidence" value="ECO:0007669"/>
    <property type="project" value="UniProtKB-UniRule"/>
</dbReference>
<dbReference type="InterPro" id="IPR020563">
    <property type="entry name" value="X-over_junc_endoDNase_Mg_BS"/>
</dbReference>
<dbReference type="Proteomes" id="UP000030321">
    <property type="component" value="Unassembled WGS sequence"/>
</dbReference>
<dbReference type="EC" id="3.1.21.10" evidence="12"/>
<evidence type="ECO:0000256" key="4">
    <source>
        <dbReference type="ARBA" id="ARBA00022723"/>
    </source>
</evidence>
<dbReference type="PANTHER" id="PTHR30194">
    <property type="entry name" value="CROSSOVER JUNCTION ENDODEOXYRIBONUCLEASE RUVC"/>
    <property type="match status" value="1"/>
</dbReference>
<comment type="function">
    <text evidence="12">The RuvA-RuvB-RuvC complex processes Holliday junction (HJ) DNA during genetic recombination and DNA repair. Endonuclease that resolves HJ intermediates. Cleaves cruciform DNA by making single-stranded nicks across the HJ at symmetrical positions within the homologous arms, yielding a 5'-phosphate and a 3'-hydroxyl group; requires a central core of homology in the junction. The consensus cleavage sequence is 5'-(A/T)TT(C/G)-3'. Cleavage occurs on the 3'-side of the TT dinucleotide at the point of strand exchange. HJ branch migration catalyzed by RuvA-RuvB allows RuvC to scan DNA until it finds its consensus sequence, where it cleaves and resolves the cruciform DNA.</text>
</comment>
<dbReference type="AlphaFoldDB" id="A0A0A1VWW2"/>
<comment type="caution">
    <text evidence="13">The sequence shown here is derived from an EMBL/GenBank/DDBJ whole genome shotgun (WGS) entry which is preliminary data.</text>
</comment>
<evidence type="ECO:0000256" key="10">
    <source>
        <dbReference type="ARBA" id="ARBA00023172"/>
    </source>
</evidence>
<keyword evidence="10 12" id="KW-0233">DNA recombination</keyword>
<accession>A0A0A1VWW2</accession>
<evidence type="ECO:0000313" key="13">
    <source>
        <dbReference type="EMBL" id="GAL93776.1"/>
    </source>
</evidence>
<protein>
    <recommendedName>
        <fullName evidence="12">Crossover junction endodeoxyribonuclease RuvC</fullName>
        <ecNumber evidence="12">3.1.21.10</ecNumber>
    </recommendedName>
    <alternativeName>
        <fullName evidence="12">Holliday junction nuclease RuvC</fullName>
    </alternativeName>
    <alternativeName>
        <fullName evidence="12">Holliday junction resolvase RuvC</fullName>
    </alternativeName>
</protein>
<dbReference type="EMBL" id="BBPA01000047">
    <property type="protein sequence ID" value="GAL93776.1"/>
    <property type="molecule type" value="Genomic_DNA"/>
</dbReference>
<evidence type="ECO:0000256" key="1">
    <source>
        <dbReference type="ARBA" id="ARBA00009518"/>
    </source>
</evidence>
<gene>
    <name evidence="12" type="primary">ruvC</name>
    <name evidence="13" type="ORF">N44_03528</name>
</gene>
<feature type="active site" evidence="12">
    <location>
        <position position="69"/>
    </location>
</feature>
<comment type="similarity">
    <text evidence="1 12">Belongs to the RuvC family.</text>
</comment>
<feature type="active site" evidence="12">
    <location>
        <position position="8"/>
    </location>
</feature>
<evidence type="ECO:0000256" key="5">
    <source>
        <dbReference type="ARBA" id="ARBA00022759"/>
    </source>
</evidence>
<comment type="subcellular location">
    <subcellularLocation>
        <location evidence="12">Cytoplasm</location>
    </subcellularLocation>
</comment>
<keyword evidence="4 12" id="KW-0479">Metal-binding</keyword>
<dbReference type="GO" id="GO:0048476">
    <property type="term" value="C:Holliday junction resolvase complex"/>
    <property type="evidence" value="ECO:0007669"/>
    <property type="project" value="UniProtKB-UniRule"/>
</dbReference>
<dbReference type="InterPro" id="IPR036397">
    <property type="entry name" value="RNaseH_sf"/>
</dbReference>
<dbReference type="GO" id="GO:0008821">
    <property type="term" value="F:crossover junction DNA endonuclease activity"/>
    <property type="evidence" value="ECO:0007669"/>
    <property type="project" value="UniProtKB-UniRule"/>
</dbReference>
<proteinExistence type="inferred from homology"/>
<dbReference type="Gene3D" id="3.30.420.10">
    <property type="entry name" value="Ribonuclease H-like superfamily/Ribonuclease H"/>
    <property type="match status" value="1"/>
</dbReference>
<dbReference type="CDD" id="cd16962">
    <property type="entry name" value="RuvC"/>
    <property type="match status" value="1"/>
</dbReference>
<evidence type="ECO:0000256" key="12">
    <source>
        <dbReference type="HAMAP-Rule" id="MF_00034"/>
    </source>
</evidence>
<dbReference type="GO" id="GO:0006310">
    <property type="term" value="P:DNA recombination"/>
    <property type="evidence" value="ECO:0007669"/>
    <property type="project" value="UniProtKB-UniRule"/>
</dbReference>
<keyword evidence="3 12" id="KW-0540">Nuclease</keyword>
<dbReference type="Pfam" id="PF02075">
    <property type="entry name" value="RuvC"/>
    <property type="match status" value="1"/>
</dbReference>
<dbReference type="GO" id="GO:0003677">
    <property type="term" value="F:DNA binding"/>
    <property type="evidence" value="ECO:0007669"/>
    <property type="project" value="UniProtKB-KW"/>
</dbReference>
<keyword evidence="11 12" id="KW-0234">DNA repair</keyword>
<comment type="subunit">
    <text evidence="12">Homodimer which binds Holliday junction (HJ) DNA. The HJ becomes 2-fold symmetrical on binding to RuvC with unstacked arms; it has a different conformation from HJ DNA in complex with RuvA. In the full resolvosome a probable DNA-RuvA(4)-RuvB(12)-RuvC(2) complex forms which resolves the HJ.</text>
</comment>
<feature type="active site" evidence="12">
    <location>
        <position position="141"/>
    </location>
</feature>
<dbReference type="InterPro" id="IPR012337">
    <property type="entry name" value="RNaseH-like_sf"/>
</dbReference>
<comment type="cofactor">
    <cofactor evidence="12">
        <name>Mg(2+)</name>
        <dbReference type="ChEBI" id="CHEBI:18420"/>
    </cofactor>
    <text evidence="12">Binds 2 Mg(2+) ion per subunit.</text>
</comment>
<keyword evidence="6 12" id="KW-0227">DNA damage</keyword>
<evidence type="ECO:0000313" key="14">
    <source>
        <dbReference type="Proteomes" id="UP000030321"/>
    </source>
</evidence>
<sequence>MTTWLGIDPGLAIVGWAILRDNSELMPVLVDYGTIETSKNLSTAQRLIEIERDLKELIAEYKPGEIAVEMPFFNRQIKAAGGVLQALGIINLVSCRDGGIEPIFLHQASWKCHLGHGKATKAEVAEEIKYLFGLTKMPINDAVDAIAIAYAAFSGVRNQIS</sequence>
<dbReference type="GO" id="GO:0000287">
    <property type="term" value="F:magnesium ion binding"/>
    <property type="evidence" value="ECO:0007669"/>
    <property type="project" value="UniProtKB-UniRule"/>
</dbReference>
<evidence type="ECO:0000256" key="3">
    <source>
        <dbReference type="ARBA" id="ARBA00022722"/>
    </source>
</evidence>
<feature type="binding site" evidence="12">
    <location>
        <position position="141"/>
    </location>
    <ligand>
        <name>Mg(2+)</name>
        <dbReference type="ChEBI" id="CHEBI:18420"/>
        <label>1</label>
    </ligand>
</feature>
<keyword evidence="8 12" id="KW-0460">Magnesium</keyword>
<evidence type="ECO:0000256" key="8">
    <source>
        <dbReference type="ARBA" id="ARBA00022842"/>
    </source>
</evidence>
<keyword evidence="9 12" id="KW-0238">DNA-binding</keyword>
<name>A0A0A1VWW2_MICAE</name>
<keyword evidence="5 12" id="KW-0255">Endonuclease</keyword>